<keyword evidence="1" id="KW-0808">Transferase</keyword>
<dbReference type="Gene3D" id="1.10.246.130">
    <property type="match status" value="1"/>
</dbReference>
<dbReference type="PRINTS" id="PR01210">
    <property type="entry name" value="GGTRANSPTASE"/>
</dbReference>
<dbReference type="PANTHER" id="PTHR43881">
    <property type="entry name" value="GAMMA-GLUTAMYLTRANSPEPTIDASE (AFU_ORTHOLOGUE AFUA_4G13580)"/>
    <property type="match status" value="1"/>
</dbReference>
<dbReference type="GO" id="GO:0103068">
    <property type="term" value="F:leukotriene C4 gamma-glutamyl transferase activity"/>
    <property type="evidence" value="ECO:0007669"/>
    <property type="project" value="UniProtKB-EC"/>
</dbReference>
<dbReference type="NCBIfam" id="TIGR00066">
    <property type="entry name" value="g_glut_trans"/>
    <property type="match status" value="1"/>
</dbReference>
<dbReference type="PANTHER" id="PTHR43881:SF1">
    <property type="entry name" value="GAMMA-GLUTAMYLTRANSPEPTIDASE (AFU_ORTHOLOGUE AFUA_4G13580)"/>
    <property type="match status" value="1"/>
</dbReference>
<dbReference type="InterPro" id="IPR000101">
    <property type="entry name" value="GGT_peptidase"/>
</dbReference>
<dbReference type="SUPFAM" id="SSF56235">
    <property type="entry name" value="N-terminal nucleophile aminohydrolases (Ntn hydrolases)"/>
    <property type="match status" value="1"/>
</dbReference>
<evidence type="ECO:0000313" key="1">
    <source>
        <dbReference type="EMBL" id="MBV0926300.1"/>
    </source>
</evidence>
<sequence>MRASNTDALVSERSTVYAPHGVVATSQPLAAEAGLDTLRAGGNAFDAAVATAAALSVVEPVNTGLGGDAFACFRTADGEVGGMRSCGFTPAEATRDRVRALAAEHQGVSPGDASMPFRGPLAVTVPGAAKGWELTVSEFGKLTLADVLQPAIDYATEGFPVTEVIADDWQVASDQFVDANGREQFLKDGRAPRAGEEMRLENLSRSLQRIATHGAEAVYEGEIGQAIAETVQSHGGLLTTEDLAAFEPELVDPVSTTYRGAEVFELPPNNQGLIALEALNLAEEVDAGSHRYDAAERVHYFAEALKLAFRDGHHYITDPTFEESPPLASKSYAAERAEHIGETALTDVPLGVPRAEHADTVLLTAADAAGNVVTFINSRYKQFGSGIVAGDTGIALQNRGGSFSLSSDNPNRIEPRKRPFHTLIPAITRLGDDDWLGFGVMGGFMQPQGHLQLLSNILDYDHSLQTAVEQPRWRYKANGRLAVEEGLAGRVGSKLSRRGHDIEVLPFGAFGGGQLARYDDGTLSAATDPRKDGNAVGF</sequence>
<dbReference type="InterPro" id="IPR043137">
    <property type="entry name" value="GGT_ssub_C"/>
</dbReference>
<dbReference type="EMBL" id="JAHQXF010000004">
    <property type="protein sequence ID" value="MBV0926300.1"/>
    <property type="molecule type" value="Genomic_DNA"/>
</dbReference>
<comment type="caution">
    <text evidence="1">The sequence shown here is derived from an EMBL/GenBank/DDBJ whole genome shotgun (WGS) entry which is preliminary data.</text>
</comment>
<evidence type="ECO:0000313" key="2">
    <source>
        <dbReference type="Proteomes" id="UP000766550"/>
    </source>
</evidence>
<keyword evidence="1" id="KW-0012">Acyltransferase</keyword>
<accession>A0A8J7Y826</accession>
<dbReference type="Proteomes" id="UP000766550">
    <property type="component" value="Unassembled WGS sequence"/>
</dbReference>
<keyword evidence="2" id="KW-1185">Reference proteome</keyword>
<name>A0A8J7Y826_9EURY</name>
<dbReference type="InterPro" id="IPR029055">
    <property type="entry name" value="Ntn_hydrolases_N"/>
</dbReference>
<dbReference type="GO" id="GO:0006751">
    <property type="term" value="P:glutathione catabolic process"/>
    <property type="evidence" value="ECO:0007669"/>
    <property type="project" value="InterPro"/>
</dbReference>
<dbReference type="EC" id="2.3.2.2" evidence="1"/>
<proteinExistence type="predicted"/>
<dbReference type="InterPro" id="IPR043138">
    <property type="entry name" value="GGT_lsub"/>
</dbReference>
<protein>
    <submittedName>
        <fullName evidence="1">Gamma-glutamyltransferase</fullName>
        <ecNumber evidence="1">2.3.2.2</ecNumber>
    </submittedName>
</protein>
<dbReference type="Gene3D" id="3.60.20.40">
    <property type="match status" value="1"/>
</dbReference>
<dbReference type="Pfam" id="PF01019">
    <property type="entry name" value="G_glu_transpept"/>
    <property type="match status" value="1"/>
</dbReference>
<reference evidence="1 2" key="1">
    <citation type="submission" date="2021-06" db="EMBL/GenBank/DDBJ databases">
        <title>New haloarchaea isolates fom saline soil.</title>
        <authorList>
            <person name="Duran-Viseras A."/>
            <person name="Sanchez-Porro C.S."/>
            <person name="Ventosa A."/>
        </authorList>
    </citation>
    <scope>NUCLEOTIDE SEQUENCE [LARGE SCALE GENOMIC DNA]</scope>
    <source>
        <strain evidence="1 2">JCM 183640</strain>
    </source>
</reference>
<organism evidence="1 2">
    <name type="scientific">Haloarcula limicola</name>
    <dbReference type="NCBI Taxonomy" id="1429915"/>
    <lineage>
        <taxon>Archaea</taxon>
        <taxon>Methanobacteriati</taxon>
        <taxon>Methanobacteriota</taxon>
        <taxon>Stenosarchaea group</taxon>
        <taxon>Halobacteria</taxon>
        <taxon>Halobacteriales</taxon>
        <taxon>Haloarculaceae</taxon>
        <taxon>Haloarcula</taxon>
    </lineage>
</organism>
<dbReference type="GO" id="GO:0036374">
    <property type="term" value="F:glutathione hydrolase activity"/>
    <property type="evidence" value="ECO:0007669"/>
    <property type="project" value="InterPro"/>
</dbReference>
<gene>
    <name evidence="1" type="primary">ggt</name>
    <name evidence="1" type="ORF">KTS45_19000</name>
</gene>
<dbReference type="OrthoDB" id="183046at2157"/>
<dbReference type="RefSeq" id="WP_162319411.1">
    <property type="nucleotide sequence ID" value="NZ_JAHQXF010000004.1"/>
</dbReference>
<dbReference type="InterPro" id="IPR052896">
    <property type="entry name" value="GGT-like_enzyme"/>
</dbReference>
<dbReference type="AlphaFoldDB" id="A0A8J7Y826"/>